<dbReference type="SUPFAM" id="SSF52172">
    <property type="entry name" value="CheY-like"/>
    <property type="match status" value="1"/>
</dbReference>
<gene>
    <name evidence="15" type="ordered locus">DvMF_2693</name>
</gene>
<dbReference type="Gene3D" id="3.30.450.20">
    <property type="entry name" value="PAS domain"/>
    <property type="match status" value="1"/>
</dbReference>
<feature type="domain" description="Response regulatory" evidence="13">
    <location>
        <begin position="432"/>
        <end position="551"/>
    </location>
</feature>
<dbReference type="Pfam" id="PF02518">
    <property type="entry name" value="HATPase_c"/>
    <property type="match status" value="1"/>
</dbReference>
<keyword evidence="7" id="KW-0067">ATP-binding</keyword>
<keyword evidence="8" id="KW-0902">Two-component regulatory system</keyword>
<dbReference type="AlphaFoldDB" id="B8DIX1"/>
<evidence type="ECO:0000313" key="15">
    <source>
        <dbReference type="EMBL" id="ACL09632.1"/>
    </source>
</evidence>
<dbReference type="InterPro" id="IPR005467">
    <property type="entry name" value="His_kinase_dom"/>
</dbReference>
<evidence type="ECO:0000256" key="4">
    <source>
        <dbReference type="ARBA" id="ARBA00022679"/>
    </source>
</evidence>
<dbReference type="FunFam" id="3.30.565.10:FF:000010">
    <property type="entry name" value="Sensor histidine kinase RcsC"/>
    <property type="match status" value="1"/>
</dbReference>
<proteinExistence type="predicted"/>
<dbReference type="InterPro" id="IPR003661">
    <property type="entry name" value="HisK_dim/P_dom"/>
</dbReference>
<dbReference type="SMART" id="SM00387">
    <property type="entry name" value="HATPase_c"/>
    <property type="match status" value="1"/>
</dbReference>
<evidence type="ECO:0000256" key="10">
    <source>
        <dbReference type="ARBA" id="ARBA00068150"/>
    </source>
</evidence>
<dbReference type="PROSITE" id="PS50109">
    <property type="entry name" value="HIS_KIN"/>
    <property type="match status" value="1"/>
</dbReference>
<dbReference type="SUPFAM" id="SSF47384">
    <property type="entry name" value="Homodimeric domain of signal transducing histidine kinase"/>
    <property type="match status" value="1"/>
</dbReference>
<dbReference type="Gene3D" id="1.10.287.130">
    <property type="match status" value="1"/>
</dbReference>
<dbReference type="CDD" id="cd16922">
    <property type="entry name" value="HATPase_EvgS-ArcB-TorS-like"/>
    <property type="match status" value="1"/>
</dbReference>
<evidence type="ECO:0000259" key="13">
    <source>
        <dbReference type="PROSITE" id="PS50110"/>
    </source>
</evidence>
<dbReference type="GO" id="GO:0005524">
    <property type="term" value="F:ATP binding"/>
    <property type="evidence" value="ECO:0007669"/>
    <property type="project" value="UniProtKB-KW"/>
</dbReference>
<dbReference type="SMART" id="SM00388">
    <property type="entry name" value="HisKA"/>
    <property type="match status" value="1"/>
</dbReference>
<name>B8DIX1_NITV9</name>
<keyword evidence="4 15" id="KW-0808">Transferase</keyword>
<dbReference type="Gene3D" id="3.30.565.10">
    <property type="entry name" value="Histidine kinase-like ATPase, C-terminal domain"/>
    <property type="match status" value="1"/>
</dbReference>
<keyword evidence="6 15" id="KW-0418">Kinase</keyword>
<keyword evidence="3 11" id="KW-0597">Phosphoprotein</keyword>
<dbReference type="SUPFAM" id="SSF55874">
    <property type="entry name" value="ATPase domain of HSP90 chaperone/DNA topoisomerase II/histidine kinase"/>
    <property type="match status" value="1"/>
</dbReference>
<dbReference type="SMART" id="SM00448">
    <property type="entry name" value="REC"/>
    <property type="match status" value="1"/>
</dbReference>
<keyword evidence="5" id="KW-0547">Nucleotide-binding</keyword>
<dbReference type="PROSITE" id="PS50110">
    <property type="entry name" value="RESPONSE_REGULATORY"/>
    <property type="match status" value="1"/>
</dbReference>
<dbReference type="PANTHER" id="PTHR45339">
    <property type="entry name" value="HYBRID SIGNAL TRANSDUCTION HISTIDINE KINASE J"/>
    <property type="match status" value="1"/>
</dbReference>
<dbReference type="InterPro" id="IPR000700">
    <property type="entry name" value="PAS-assoc_C"/>
</dbReference>
<feature type="domain" description="Histidine kinase" evidence="12">
    <location>
        <begin position="188"/>
        <end position="409"/>
    </location>
</feature>
<evidence type="ECO:0000256" key="8">
    <source>
        <dbReference type="ARBA" id="ARBA00023012"/>
    </source>
</evidence>
<dbReference type="InterPro" id="IPR011006">
    <property type="entry name" value="CheY-like_superfamily"/>
</dbReference>
<dbReference type="InterPro" id="IPR035965">
    <property type="entry name" value="PAS-like_dom_sf"/>
</dbReference>
<dbReference type="eggNOG" id="COG5002">
    <property type="taxonomic scope" value="Bacteria"/>
</dbReference>
<organism evidence="15">
    <name type="scientific">Nitratidesulfovibrio vulgaris (strain DSM 19637 / Miyazaki F)</name>
    <name type="common">Desulfovibrio vulgaris</name>
    <dbReference type="NCBI Taxonomy" id="883"/>
    <lineage>
        <taxon>Bacteria</taxon>
        <taxon>Pseudomonadati</taxon>
        <taxon>Thermodesulfobacteriota</taxon>
        <taxon>Desulfovibrionia</taxon>
        <taxon>Desulfovibrionales</taxon>
        <taxon>Desulfovibrionaceae</taxon>
        <taxon>Nitratidesulfovibrio</taxon>
    </lineage>
</organism>
<reference evidence="15" key="1">
    <citation type="submission" date="2008-10" db="EMBL/GenBank/DDBJ databases">
        <title>Complete sequence of Desulfovibrio vulgaris str. 'Miyazaki F'.</title>
        <authorList>
            <person name="Lucas S."/>
            <person name="Copeland A."/>
            <person name="Lapidus A."/>
            <person name="Glavina del Rio T."/>
            <person name="Dalin E."/>
            <person name="Tice H."/>
            <person name="Bruce D."/>
            <person name="Goodwin L."/>
            <person name="Pitluck S."/>
            <person name="Sims D."/>
            <person name="Brettin T."/>
            <person name="Detter J.C."/>
            <person name="Han C."/>
            <person name="Larimer F."/>
            <person name="Land M."/>
            <person name="Hauser L."/>
            <person name="Kyrpides N."/>
            <person name="Mikhailova N."/>
            <person name="Hazen T.C."/>
            <person name="Richardson P."/>
        </authorList>
    </citation>
    <scope>NUCLEOTIDE SEQUENCE</scope>
    <source>
        <strain evidence="15">Miyazaki F</strain>
    </source>
</reference>
<dbReference type="KEGG" id="dvm:DvMF_2693"/>
<evidence type="ECO:0000256" key="3">
    <source>
        <dbReference type="ARBA" id="ARBA00022553"/>
    </source>
</evidence>
<dbReference type="STRING" id="883.DvMF_2693"/>
<dbReference type="FunFam" id="1.10.287.130:FF:000002">
    <property type="entry name" value="Two-component osmosensing histidine kinase"/>
    <property type="match status" value="1"/>
</dbReference>
<protein>
    <recommendedName>
        <fullName evidence="10">Sensory/regulatory protein RpfC</fullName>
        <ecNumber evidence="2">2.7.13.3</ecNumber>
    </recommendedName>
</protein>
<dbReference type="SUPFAM" id="SSF55785">
    <property type="entry name" value="PYP-like sensor domain (PAS domain)"/>
    <property type="match status" value="1"/>
</dbReference>
<evidence type="ECO:0000256" key="11">
    <source>
        <dbReference type="PROSITE-ProRule" id="PRU00169"/>
    </source>
</evidence>
<evidence type="ECO:0000256" key="2">
    <source>
        <dbReference type="ARBA" id="ARBA00012438"/>
    </source>
</evidence>
<dbReference type="InterPro" id="IPR001789">
    <property type="entry name" value="Sig_transdc_resp-reg_receiver"/>
</dbReference>
<comment type="subunit">
    <text evidence="9">At low DSF concentrations, interacts with RpfF.</text>
</comment>
<evidence type="ECO:0000256" key="1">
    <source>
        <dbReference type="ARBA" id="ARBA00000085"/>
    </source>
</evidence>
<evidence type="ECO:0000259" key="14">
    <source>
        <dbReference type="PROSITE" id="PS50113"/>
    </source>
</evidence>
<dbReference type="CDD" id="cd00082">
    <property type="entry name" value="HisKA"/>
    <property type="match status" value="1"/>
</dbReference>
<dbReference type="InterPro" id="IPR004358">
    <property type="entry name" value="Sig_transdc_His_kin-like_C"/>
</dbReference>
<dbReference type="CDD" id="cd17546">
    <property type="entry name" value="REC_hyHK_CKI1_RcsC-like"/>
    <property type="match status" value="1"/>
</dbReference>
<sequence length="571" mass="62685">MSEQETALNAPAQGTGMVFEDAGTAREAALEAEIARLRGERDAARSAERTLRDILTSIPDLLTVHDRAEQVVFSNWQGDNVRWETQGGDQHGRSCFGCYFRGEKSCDACQIAEVFDTGRQKIIELYNPDSRTFRSITVFPVRNAAGQVAMVAEYVRDVTETRRMERELRVAKEAAEAADKAKSEFLASMSHEIRTPMNGVLGMLDLALDTPLDEEQREYLEAAQNSAESLLALINDILDFSKIEAGMVELDSQVFRLRKRLSTLHTMFVHRAEEKGLGFAFLVPEGVPDGLVGDPMRLRQVLVNLLDNALKFTEAGRVSLAVRTVQATPESMLLEFSVTDSGPGILDKHREHIFERFVQADGSLSRRHKGTGLGLAICKRLALLMGGDIRVDSAPGQGSTFHFTARFATARLEGEEAARAPVQTPEPECRARILVAEDHPMNLMFIEKFLQKQGYEVQSVTDGSEVVPALRKQEFDLVLMDIAMPVMDGMEATRMVRKAQGMATSSGVPIIAMTAHAMKGDREQFLAAGMDDYIGKPINSDNLRSLLLKHIQKCRRGGAAGAGDGALGGAG</sequence>
<accession>B8DIX1</accession>
<evidence type="ECO:0000256" key="9">
    <source>
        <dbReference type="ARBA" id="ARBA00064003"/>
    </source>
</evidence>
<evidence type="ECO:0000256" key="7">
    <source>
        <dbReference type="ARBA" id="ARBA00022840"/>
    </source>
</evidence>
<dbReference type="InterPro" id="IPR036890">
    <property type="entry name" value="HATPase_C_sf"/>
</dbReference>
<dbReference type="EC" id="2.7.13.3" evidence="2"/>
<dbReference type="Gene3D" id="3.40.50.2300">
    <property type="match status" value="1"/>
</dbReference>
<dbReference type="GO" id="GO:0000155">
    <property type="term" value="F:phosphorelay sensor kinase activity"/>
    <property type="evidence" value="ECO:0007669"/>
    <property type="project" value="InterPro"/>
</dbReference>
<dbReference type="InterPro" id="IPR003594">
    <property type="entry name" value="HATPase_dom"/>
</dbReference>
<evidence type="ECO:0000259" key="12">
    <source>
        <dbReference type="PROSITE" id="PS50109"/>
    </source>
</evidence>
<feature type="domain" description="PAC" evidence="14">
    <location>
        <begin position="119"/>
        <end position="170"/>
    </location>
</feature>
<evidence type="ECO:0000256" key="5">
    <source>
        <dbReference type="ARBA" id="ARBA00022741"/>
    </source>
</evidence>
<evidence type="ECO:0000256" key="6">
    <source>
        <dbReference type="ARBA" id="ARBA00022777"/>
    </source>
</evidence>
<dbReference type="HOGENOM" id="CLU_000445_114_15_7"/>
<dbReference type="Pfam" id="PF00072">
    <property type="entry name" value="Response_reg"/>
    <property type="match status" value="1"/>
</dbReference>
<dbReference type="EMBL" id="CP001197">
    <property type="protein sequence ID" value="ACL09632.1"/>
    <property type="molecule type" value="Genomic_DNA"/>
</dbReference>
<dbReference type="PANTHER" id="PTHR45339:SF1">
    <property type="entry name" value="HYBRID SIGNAL TRANSDUCTION HISTIDINE KINASE J"/>
    <property type="match status" value="1"/>
</dbReference>
<dbReference type="PRINTS" id="PR00344">
    <property type="entry name" value="BCTRLSENSOR"/>
</dbReference>
<dbReference type="InterPro" id="IPR036097">
    <property type="entry name" value="HisK_dim/P_sf"/>
</dbReference>
<feature type="modified residue" description="4-aspartylphosphate" evidence="11">
    <location>
        <position position="481"/>
    </location>
</feature>
<dbReference type="PROSITE" id="PS50113">
    <property type="entry name" value="PAC"/>
    <property type="match status" value="1"/>
</dbReference>
<dbReference type="Pfam" id="PF00512">
    <property type="entry name" value="HisKA"/>
    <property type="match status" value="1"/>
</dbReference>
<comment type="catalytic activity">
    <reaction evidence="1">
        <text>ATP + protein L-histidine = ADP + protein N-phospho-L-histidine.</text>
        <dbReference type="EC" id="2.7.13.3"/>
    </reaction>
</comment>